<name>A0A4Z1BA10_9GAMM</name>
<keyword evidence="4 5" id="KW-0472">Membrane</keyword>
<keyword evidence="2 5" id="KW-0812">Transmembrane</keyword>
<dbReference type="GO" id="GO:0016020">
    <property type="term" value="C:membrane"/>
    <property type="evidence" value="ECO:0007669"/>
    <property type="project" value="UniProtKB-SubCell"/>
</dbReference>
<evidence type="ECO:0000256" key="5">
    <source>
        <dbReference type="SAM" id="Phobius"/>
    </source>
</evidence>
<dbReference type="AlphaFoldDB" id="A0A4Z1BA10"/>
<keyword evidence="8" id="KW-1185">Reference proteome</keyword>
<dbReference type="RefSeq" id="WP_135804323.1">
    <property type="nucleotide sequence ID" value="NZ_SRPF01000005.1"/>
</dbReference>
<feature type="transmembrane region" description="Helical" evidence="5">
    <location>
        <begin position="130"/>
        <end position="153"/>
    </location>
</feature>
<feature type="transmembrane region" description="Helical" evidence="5">
    <location>
        <begin position="198"/>
        <end position="216"/>
    </location>
</feature>
<dbReference type="Pfam" id="PF04932">
    <property type="entry name" value="Wzy_C"/>
    <property type="match status" value="1"/>
</dbReference>
<comment type="subcellular location">
    <subcellularLocation>
        <location evidence="1">Membrane</location>
        <topology evidence="1">Multi-pass membrane protein</topology>
    </subcellularLocation>
</comment>
<accession>A0A4Z1BA10</accession>
<feature type="transmembrane region" description="Helical" evidence="5">
    <location>
        <begin position="74"/>
        <end position="91"/>
    </location>
</feature>
<feature type="transmembrane region" description="Helical" evidence="5">
    <location>
        <begin position="103"/>
        <end position="123"/>
    </location>
</feature>
<dbReference type="InterPro" id="IPR007016">
    <property type="entry name" value="O-antigen_ligase-rel_domated"/>
</dbReference>
<evidence type="ECO:0000256" key="4">
    <source>
        <dbReference type="ARBA" id="ARBA00023136"/>
    </source>
</evidence>
<feature type="transmembrane region" description="Helical" evidence="5">
    <location>
        <begin position="360"/>
        <end position="380"/>
    </location>
</feature>
<evidence type="ECO:0000313" key="8">
    <source>
        <dbReference type="Proteomes" id="UP000298325"/>
    </source>
</evidence>
<gene>
    <name evidence="7" type="ORF">E5Q11_15260</name>
</gene>
<organism evidence="7 8">
    <name type="scientific">Marinobacter confluentis</name>
    <dbReference type="NCBI Taxonomy" id="1697557"/>
    <lineage>
        <taxon>Bacteria</taxon>
        <taxon>Pseudomonadati</taxon>
        <taxon>Pseudomonadota</taxon>
        <taxon>Gammaproteobacteria</taxon>
        <taxon>Pseudomonadales</taxon>
        <taxon>Marinobacteraceae</taxon>
        <taxon>Marinobacter</taxon>
    </lineage>
</organism>
<evidence type="ECO:0000313" key="7">
    <source>
        <dbReference type="EMBL" id="TGN38523.1"/>
    </source>
</evidence>
<dbReference type="PANTHER" id="PTHR37422">
    <property type="entry name" value="TEICHURONIC ACID BIOSYNTHESIS PROTEIN TUAE"/>
    <property type="match status" value="1"/>
</dbReference>
<feature type="transmembrane region" description="Helical" evidence="5">
    <location>
        <begin position="49"/>
        <end position="65"/>
    </location>
</feature>
<dbReference type="Proteomes" id="UP000298325">
    <property type="component" value="Unassembled WGS sequence"/>
</dbReference>
<reference evidence="7 8" key="1">
    <citation type="submission" date="2019-04" db="EMBL/GenBank/DDBJ databases">
        <authorList>
            <person name="Park S."/>
            <person name="Yoon J.-H."/>
        </authorList>
    </citation>
    <scope>NUCLEOTIDE SEQUENCE [LARGE SCALE GENOMIC DNA]</scope>
    <source>
        <strain evidence="7 8">HJM-18</strain>
    </source>
</reference>
<dbReference type="InterPro" id="IPR051533">
    <property type="entry name" value="WaaL-like"/>
</dbReference>
<feature type="transmembrane region" description="Helical" evidence="5">
    <location>
        <begin position="418"/>
        <end position="435"/>
    </location>
</feature>
<comment type="caution">
    <text evidence="7">The sequence shown here is derived from an EMBL/GenBank/DDBJ whole genome shotgun (WGS) entry which is preliminary data.</text>
</comment>
<evidence type="ECO:0000256" key="1">
    <source>
        <dbReference type="ARBA" id="ARBA00004141"/>
    </source>
</evidence>
<dbReference type="GO" id="GO:0016874">
    <property type="term" value="F:ligase activity"/>
    <property type="evidence" value="ECO:0007669"/>
    <property type="project" value="UniProtKB-KW"/>
</dbReference>
<keyword evidence="3 5" id="KW-1133">Transmembrane helix</keyword>
<feature type="domain" description="O-antigen ligase-related" evidence="6">
    <location>
        <begin position="206"/>
        <end position="369"/>
    </location>
</feature>
<proteinExistence type="predicted"/>
<evidence type="ECO:0000256" key="2">
    <source>
        <dbReference type="ARBA" id="ARBA00022692"/>
    </source>
</evidence>
<feature type="transmembrane region" description="Helical" evidence="5">
    <location>
        <begin position="392"/>
        <end position="412"/>
    </location>
</feature>
<keyword evidence="7" id="KW-0436">Ligase</keyword>
<evidence type="ECO:0000256" key="3">
    <source>
        <dbReference type="ARBA" id="ARBA00022989"/>
    </source>
</evidence>
<feature type="transmembrane region" description="Helical" evidence="5">
    <location>
        <begin position="173"/>
        <end position="191"/>
    </location>
</feature>
<dbReference type="PANTHER" id="PTHR37422:SF13">
    <property type="entry name" value="LIPOPOLYSACCHARIDE BIOSYNTHESIS PROTEIN PA4999-RELATED"/>
    <property type="match status" value="1"/>
</dbReference>
<evidence type="ECO:0000259" key="6">
    <source>
        <dbReference type="Pfam" id="PF04932"/>
    </source>
</evidence>
<dbReference type="OrthoDB" id="8576060at2"/>
<protein>
    <submittedName>
        <fullName evidence="7">O-antigen ligase family protein</fullName>
    </submittedName>
</protein>
<feature type="transmembrane region" description="Helical" evidence="5">
    <location>
        <begin position="253"/>
        <end position="271"/>
    </location>
</feature>
<feature type="transmembrane region" description="Helical" evidence="5">
    <location>
        <begin position="222"/>
        <end position="241"/>
    </location>
</feature>
<dbReference type="EMBL" id="SRPF01000005">
    <property type="protein sequence ID" value="TGN38523.1"/>
    <property type="molecule type" value="Genomic_DNA"/>
</dbReference>
<sequence>MNILSQRNDTTIFDLSSKRAPRVIGSVLFLLSICYIAVFLFDVEPGEKISLGILLFGLISFFFLPKSIWFKPPLILMVLSILWLVAAWAVVSSDFPDRARSGPAVEDFIDKFLFLFIGLALAGSRYRERVFAAVLGAVIVLLPWISGDGFSALMAGLQGHREGFGLNPIRSGMLATFVFMFASVFLLFEVFSERKRKAVMALAAVAVVWSLILVSVSQTRAVFVALLVVLITGVPFVLHRIGVMQNRAGRKKFLIIIAIALMALVSLDYGLGGKNIDRIKQGFSIIPLVATEGVDELPQSSWGIRVIMLNIGLEQSAERPFWGWGYRSSDLILEDAHSAGVLDQEFSQFHNSYLEVLVEYGIVGVVLLLAVFLYLLSRLVALIRPESQDLRLATASFLFLLFMLVFSFFDGILVQGSYGQFIFNAVGGVALSLHFRRAFLQPADVATAG</sequence>
<feature type="transmembrane region" description="Helical" evidence="5">
    <location>
        <begin position="23"/>
        <end position="43"/>
    </location>
</feature>